<dbReference type="InterPro" id="IPR007484">
    <property type="entry name" value="Peptidase_M28"/>
</dbReference>
<keyword evidence="4" id="KW-1185">Reference proteome</keyword>
<reference evidence="3 4" key="1">
    <citation type="submission" date="2024-02" db="EMBL/GenBank/DDBJ databases">
        <title>The whole genome sequence of five bacterial samples isolated from Abu Dhabi Sabkha-shore region.</title>
        <authorList>
            <person name="Sudalaimuthuasari N."/>
            <person name="Sarfraz B."/>
            <person name="Tuyisabe J.D."/>
            <person name="Mugisha Ntwali L.D.M."/>
            <person name="Ali A.I.A.A."/>
            <person name="Almansoori S.Z.A."/>
            <person name="Alajami H.S.A."/>
            <person name="Almeqbaali A.A.S."/>
            <person name="Kundu B."/>
            <person name="Saeed E.E."/>
            <person name="Sukumarinath V."/>
            <person name="Mishra A.K."/>
            <person name="Hazzouri K.M."/>
            <person name="Almaskari R."/>
            <person name="Sharma A.K."/>
            <person name="Amiri K.M.A."/>
        </authorList>
    </citation>
    <scope>NUCLEOTIDE SEQUENCE [LARGE SCALE GENOMIC DNA]</scope>
    <source>
        <strain evidence="4">kcgeb_sd</strain>
    </source>
</reference>
<dbReference type="InterPro" id="IPR046450">
    <property type="entry name" value="PA_dom_sf"/>
</dbReference>
<gene>
    <name evidence="3" type="ORF">V5F89_01400</name>
</gene>
<keyword evidence="1" id="KW-0472">Membrane</keyword>
<dbReference type="InterPro" id="IPR045175">
    <property type="entry name" value="M28_fam"/>
</dbReference>
<feature type="transmembrane region" description="Helical" evidence="1">
    <location>
        <begin position="26"/>
        <end position="45"/>
    </location>
</feature>
<keyword evidence="1" id="KW-0812">Transmembrane</keyword>
<dbReference type="PANTHER" id="PTHR12147:SF26">
    <property type="entry name" value="PEPTIDASE M28 DOMAIN-CONTAINING PROTEIN"/>
    <property type="match status" value="1"/>
</dbReference>
<dbReference type="Pfam" id="PF04389">
    <property type="entry name" value="Peptidase_M28"/>
    <property type="match status" value="1"/>
</dbReference>
<evidence type="ECO:0000313" key="3">
    <source>
        <dbReference type="EMBL" id="WWA47590.1"/>
    </source>
</evidence>
<sequence length="566" mass="60895">MQRIPIAPDPRAVLAGRGQRLRRVRAATIVIGASAAILFAPAVWAQQDSSQAAIRAHTEFLADDLLEGRDTGTRGHEIAARYVAAQLAAIGVEARGTDGYFQQVPLRRRTLAASRLALAIKGSPVELVNGETVVVDGSRTETAEELDLPLVFVGWGITAPELGLDDYAGVDVRGKAVVLIEGAPATLPGALRAHFSWVQQKERMAAAAGAVAVVTIKSPERERISPWDYTRRARLQPALSWYSGNAEQAAPIKATVSLSPSMATRLFDAHGLDLAAIYAGASDTPPAARELDARISIRRETRHDDLVSPNVVGMVPGSDPQLRDEYVLVLAHLDHVGIGEPVAGDAIYNGAIDNAGGVAVMLEAARRIVSARPSRSVLFVATTGEERGLIGADYFAAHPVVDIDRIVAAISVDGLMAWHDFEDIVALGADHSNLGEASRRAAAAIGARHIPDPNPQRGNLALSDQYPFLRLGIPILFPNPGPRDPATGMAVHPNWQAYEENSYHQPSDDTSLPIRWDVAARWERYIRETILNIANGPRPAWYRDDPLMHGFAPNSLPVERPERGAG</sequence>
<dbReference type="RefSeq" id="WP_338446480.1">
    <property type="nucleotide sequence ID" value="NZ_CP144918.1"/>
</dbReference>
<name>A0ABZ2D3G7_9SPHN</name>
<organism evidence="3 4">
    <name type="scientific">Pelagerythrobacter marensis</name>
    <dbReference type="NCBI Taxonomy" id="543877"/>
    <lineage>
        <taxon>Bacteria</taxon>
        <taxon>Pseudomonadati</taxon>
        <taxon>Pseudomonadota</taxon>
        <taxon>Alphaproteobacteria</taxon>
        <taxon>Sphingomonadales</taxon>
        <taxon>Erythrobacteraceae</taxon>
        <taxon>Pelagerythrobacter</taxon>
    </lineage>
</organism>
<dbReference type="Gene3D" id="3.40.630.10">
    <property type="entry name" value="Zn peptidases"/>
    <property type="match status" value="1"/>
</dbReference>
<proteinExistence type="predicted"/>
<protein>
    <submittedName>
        <fullName evidence="3">M20/M25/M40 family metallo-hydrolase</fullName>
    </submittedName>
</protein>
<dbReference type="EMBL" id="CP144918">
    <property type="protein sequence ID" value="WWA47590.1"/>
    <property type="molecule type" value="Genomic_DNA"/>
</dbReference>
<dbReference type="Proteomes" id="UP001335183">
    <property type="component" value="Chromosome"/>
</dbReference>
<dbReference type="SUPFAM" id="SSF53187">
    <property type="entry name" value="Zn-dependent exopeptidases"/>
    <property type="match status" value="1"/>
</dbReference>
<dbReference type="Gene3D" id="3.50.30.30">
    <property type="match status" value="1"/>
</dbReference>
<evidence type="ECO:0000259" key="2">
    <source>
        <dbReference type="Pfam" id="PF04389"/>
    </source>
</evidence>
<dbReference type="PANTHER" id="PTHR12147">
    <property type="entry name" value="METALLOPEPTIDASE M28 FAMILY MEMBER"/>
    <property type="match status" value="1"/>
</dbReference>
<evidence type="ECO:0000256" key="1">
    <source>
        <dbReference type="SAM" id="Phobius"/>
    </source>
</evidence>
<accession>A0ABZ2D3G7</accession>
<dbReference type="SUPFAM" id="SSF52025">
    <property type="entry name" value="PA domain"/>
    <property type="match status" value="1"/>
</dbReference>
<evidence type="ECO:0000313" key="4">
    <source>
        <dbReference type="Proteomes" id="UP001335183"/>
    </source>
</evidence>
<feature type="domain" description="Peptidase M28" evidence="2">
    <location>
        <begin position="310"/>
        <end position="529"/>
    </location>
</feature>
<keyword evidence="1" id="KW-1133">Transmembrane helix</keyword>